<dbReference type="Proteomes" id="UP000092461">
    <property type="component" value="Unassembled WGS sequence"/>
</dbReference>
<dbReference type="PANTHER" id="PTHR15396">
    <property type="entry name" value="RIBONUCLEASE P PROTEIN SUBUNIT P40"/>
    <property type="match status" value="1"/>
</dbReference>
<organism evidence="1 2">
    <name type="scientific">Lutzomyia longipalpis</name>
    <name type="common">Sand fly</name>
    <dbReference type="NCBI Taxonomy" id="7200"/>
    <lineage>
        <taxon>Eukaryota</taxon>
        <taxon>Metazoa</taxon>
        <taxon>Ecdysozoa</taxon>
        <taxon>Arthropoda</taxon>
        <taxon>Hexapoda</taxon>
        <taxon>Insecta</taxon>
        <taxon>Pterygota</taxon>
        <taxon>Neoptera</taxon>
        <taxon>Endopterygota</taxon>
        <taxon>Diptera</taxon>
        <taxon>Nematocera</taxon>
        <taxon>Psychodoidea</taxon>
        <taxon>Psychodidae</taxon>
        <taxon>Lutzomyia</taxon>
        <taxon>Lutzomyia</taxon>
    </lineage>
</organism>
<dbReference type="Pfam" id="PF08584">
    <property type="entry name" value="Ribonuc_P_40"/>
    <property type="match status" value="1"/>
</dbReference>
<dbReference type="GO" id="GO:0000171">
    <property type="term" value="F:ribonuclease MRP activity"/>
    <property type="evidence" value="ECO:0007669"/>
    <property type="project" value="TreeGrafter"/>
</dbReference>
<dbReference type="GO" id="GO:0004526">
    <property type="term" value="F:ribonuclease P activity"/>
    <property type="evidence" value="ECO:0007669"/>
    <property type="project" value="TreeGrafter"/>
</dbReference>
<dbReference type="PANTHER" id="PTHR15396:SF1">
    <property type="entry name" value="RIBONUCLEASE P PROTEIN SUBUNIT P40"/>
    <property type="match status" value="1"/>
</dbReference>
<dbReference type="VEuPathDB" id="VectorBase:LLOJ001417"/>
<dbReference type="GO" id="GO:0001682">
    <property type="term" value="P:tRNA 5'-leader removal"/>
    <property type="evidence" value="ECO:0007669"/>
    <property type="project" value="InterPro"/>
</dbReference>
<name>A0A1B0CBB8_LUTLO</name>
<dbReference type="EnsemblMetazoa" id="LLOJ001417-RA">
    <property type="protein sequence ID" value="LLOJ001417-PA"/>
    <property type="gene ID" value="LLOJ001417"/>
</dbReference>
<dbReference type="GO" id="GO:0030681">
    <property type="term" value="C:multimeric ribonuclease P complex"/>
    <property type="evidence" value="ECO:0007669"/>
    <property type="project" value="TreeGrafter"/>
</dbReference>
<dbReference type="EMBL" id="AJWK01004998">
    <property type="status" value="NOT_ANNOTATED_CDS"/>
    <property type="molecule type" value="Genomic_DNA"/>
</dbReference>
<sequence>MLCPDVWNLPQPTYNKAIIRGQRDAFRKKVASGGNFSEFITLVVPGNFPTPESADSVLLGSDSYIVRKLPLSELLVPEFLEAFVKKVCEINLRDGALLKDTTYRKNILKSLCSDLIPPMDIKISWTPPSARFCPSSVAKYFSDRKFSVELCPTKKIQREVFPGRIPEMIVAEEGNAFSKEDFEDRVVDFLEFIGLLALNCSTSSDEYLSSYEYSGSMIETEKVTVIKWKGFFTKHILQRISHYLALYLKRFPTIPWIVMNVEKTSFTPFTDAFTDQTFSITNDSSYALILSPRQNFILHQIIPIDKKF</sequence>
<dbReference type="GO" id="GO:0000447">
    <property type="term" value="P:endonucleolytic cleavage in ITS1 to separate SSU-rRNA from 5.8S rRNA and LSU-rRNA from tricistronic rRNA transcript (SSU-rRNA, 5.8S rRNA, LSU-rRNA)"/>
    <property type="evidence" value="ECO:0007669"/>
    <property type="project" value="TreeGrafter"/>
</dbReference>
<dbReference type="InterPro" id="IPR013893">
    <property type="entry name" value="RNase_P_Rpp40"/>
</dbReference>
<proteinExistence type="predicted"/>
<dbReference type="EMBL" id="AJWK01004997">
    <property type="status" value="NOT_ANNOTATED_CDS"/>
    <property type="molecule type" value="Genomic_DNA"/>
</dbReference>
<dbReference type="GO" id="GO:0000172">
    <property type="term" value="C:ribonuclease MRP complex"/>
    <property type="evidence" value="ECO:0007669"/>
    <property type="project" value="TreeGrafter"/>
</dbReference>
<accession>A0A1B0CBB8</accession>
<protein>
    <submittedName>
        <fullName evidence="1">Uncharacterized protein</fullName>
    </submittedName>
</protein>
<dbReference type="AlphaFoldDB" id="A0A1B0CBB8"/>
<evidence type="ECO:0000313" key="1">
    <source>
        <dbReference type="EnsemblMetazoa" id="LLOJ001417-PA"/>
    </source>
</evidence>
<evidence type="ECO:0000313" key="2">
    <source>
        <dbReference type="Proteomes" id="UP000092461"/>
    </source>
</evidence>
<keyword evidence="2" id="KW-1185">Reference proteome</keyword>
<reference evidence="1" key="1">
    <citation type="submission" date="2020-05" db="UniProtKB">
        <authorList>
            <consortium name="EnsemblMetazoa"/>
        </authorList>
    </citation>
    <scope>IDENTIFICATION</scope>
    <source>
        <strain evidence="1">Jacobina</strain>
    </source>
</reference>